<dbReference type="GO" id="GO:0016614">
    <property type="term" value="F:oxidoreductase activity, acting on CH-OH group of donors"/>
    <property type="evidence" value="ECO:0007669"/>
    <property type="project" value="InterPro"/>
</dbReference>
<dbReference type="Pfam" id="PF00732">
    <property type="entry name" value="GMC_oxred_N"/>
    <property type="match status" value="1"/>
</dbReference>
<evidence type="ECO:0000256" key="2">
    <source>
        <dbReference type="ARBA" id="ARBA00010790"/>
    </source>
</evidence>
<name>A0AAU9V589_EUPED</name>
<dbReference type="Gene3D" id="3.30.560.10">
    <property type="entry name" value="Glucose Oxidase, domain 3"/>
    <property type="match status" value="1"/>
</dbReference>
<dbReference type="SUPFAM" id="SSF51905">
    <property type="entry name" value="FAD/NAD(P)-binding domain"/>
    <property type="match status" value="1"/>
</dbReference>
<keyword evidence="8" id="KW-1185">Reference proteome</keyword>
<dbReference type="Gene3D" id="3.50.50.60">
    <property type="entry name" value="FAD/NAD(P)-binding domain"/>
    <property type="match status" value="1"/>
</dbReference>
<gene>
    <name evidence="7" type="ORF">EEDITHA_LOCUS20650</name>
</gene>
<comment type="similarity">
    <text evidence="2">Belongs to the GMC oxidoreductase family.</text>
</comment>
<evidence type="ECO:0000256" key="3">
    <source>
        <dbReference type="ARBA" id="ARBA00022630"/>
    </source>
</evidence>
<dbReference type="PANTHER" id="PTHR11552:SF147">
    <property type="entry name" value="CHOLINE DEHYDROGENASE, MITOCHONDRIAL"/>
    <property type="match status" value="1"/>
</dbReference>
<comment type="caution">
    <text evidence="7">The sequence shown here is derived from an EMBL/GenBank/DDBJ whole genome shotgun (WGS) entry which is preliminary data.</text>
</comment>
<keyword evidence="3" id="KW-0285">Flavoprotein</keyword>
<dbReference type="PROSITE" id="PS00624">
    <property type="entry name" value="GMC_OXRED_2"/>
    <property type="match status" value="1"/>
</dbReference>
<evidence type="ECO:0000256" key="4">
    <source>
        <dbReference type="ARBA" id="ARBA00022827"/>
    </source>
</evidence>
<proteinExistence type="inferred from homology"/>
<dbReference type="Pfam" id="PF05199">
    <property type="entry name" value="GMC_oxred_C"/>
    <property type="match status" value="1"/>
</dbReference>
<dbReference type="InterPro" id="IPR012132">
    <property type="entry name" value="GMC_OxRdtase"/>
</dbReference>
<evidence type="ECO:0000259" key="6">
    <source>
        <dbReference type="PROSITE" id="PS00624"/>
    </source>
</evidence>
<evidence type="ECO:0000313" key="8">
    <source>
        <dbReference type="Proteomes" id="UP001153954"/>
    </source>
</evidence>
<sequence>MLVSAVLRVQHAFAVIASLSLTAYLFPRHAIVNDHDEYDFIIVGAGSAGSVIADRLSESSQYKVLVIEAGDDPPIESLLPSLFPYLPATRNDWNFTSINDHRTAQSHRNNALNLTAGHVLGGSSSVNYMFYVRGCETDYEQWAKAVNDSSWNYDNIYPFFIKSERLESEEILNSEFRHYHGVDGFLGVTRGETEGTQKYFEAFKELGHQILFDINGKSKLGFTIPLLTISNGTRQTTAYTNLGVNKDRSNLYVMKKTLVTEILFDKDNNAIGVKALTDNNQPVTIKAIKEVIISAGAINTPKLLMLSGIGPKNHLQSLNIKVKSDLPVGLNYQDHTYVLSAIKMEKSQRESPPRDPHKFPLPSFVGYVAHNASDICPHYQIIHFIYSNDSEDLYKLCTFNYNFEKYICQNLLAAGRGRNLLLANINLLHPKSRGRILLRSTNPMDPPIIHAGTFSDERDLEDQASYFEEYVKVLNTTYFQNVNAEFVDLELNECKNLTFFSREYWKCYVEAMMTTVFHYSGTCSMGSVVDSQLRVLNVKRLRVGDASVIPYLPSANTNVPVIMIAEKLSDMIKQSLLTENSEKVEL</sequence>
<dbReference type="SUPFAM" id="SSF54373">
    <property type="entry name" value="FAD-linked reductases, C-terminal domain"/>
    <property type="match status" value="1"/>
</dbReference>
<dbReference type="PANTHER" id="PTHR11552">
    <property type="entry name" value="GLUCOSE-METHANOL-CHOLINE GMC OXIDOREDUCTASE"/>
    <property type="match status" value="1"/>
</dbReference>
<feature type="binding site" evidence="5">
    <location>
        <position position="376"/>
    </location>
    <ligand>
        <name>substrate</name>
    </ligand>
</feature>
<organism evidence="7 8">
    <name type="scientific">Euphydryas editha</name>
    <name type="common">Edith's checkerspot</name>
    <dbReference type="NCBI Taxonomy" id="104508"/>
    <lineage>
        <taxon>Eukaryota</taxon>
        <taxon>Metazoa</taxon>
        <taxon>Ecdysozoa</taxon>
        <taxon>Arthropoda</taxon>
        <taxon>Hexapoda</taxon>
        <taxon>Insecta</taxon>
        <taxon>Pterygota</taxon>
        <taxon>Neoptera</taxon>
        <taxon>Endopterygota</taxon>
        <taxon>Lepidoptera</taxon>
        <taxon>Glossata</taxon>
        <taxon>Ditrysia</taxon>
        <taxon>Papilionoidea</taxon>
        <taxon>Nymphalidae</taxon>
        <taxon>Nymphalinae</taxon>
        <taxon>Euphydryas</taxon>
    </lineage>
</organism>
<dbReference type="PIRSF" id="PIRSF000137">
    <property type="entry name" value="Alcohol_oxidase"/>
    <property type="match status" value="1"/>
</dbReference>
<feature type="binding site" evidence="5">
    <location>
        <position position="119"/>
    </location>
    <ligand>
        <name>FAD</name>
        <dbReference type="ChEBI" id="CHEBI:57692"/>
    </ligand>
</feature>
<dbReference type="InterPro" id="IPR036188">
    <property type="entry name" value="FAD/NAD-bd_sf"/>
</dbReference>
<dbReference type="AlphaFoldDB" id="A0AAU9V589"/>
<dbReference type="InterPro" id="IPR000172">
    <property type="entry name" value="GMC_OxRdtase_N"/>
</dbReference>
<keyword evidence="4 5" id="KW-0274">FAD</keyword>
<accession>A0AAU9V589</accession>
<dbReference type="GO" id="GO:0050660">
    <property type="term" value="F:flavin adenine dinucleotide binding"/>
    <property type="evidence" value="ECO:0007669"/>
    <property type="project" value="InterPro"/>
</dbReference>
<protein>
    <recommendedName>
        <fullName evidence="6">Glucose-methanol-choline oxidoreductase N-terminal domain-containing protein</fullName>
    </recommendedName>
</protein>
<comment type="cofactor">
    <cofactor evidence="1 5">
        <name>FAD</name>
        <dbReference type="ChEBI" id="CHEBI:57692"/>
    </cofactor>
</comment>
<feature type="binding site" evidence="5">
    <location>
        <position position="259"/>
    </location>
    <ligand>
        <name>FAD</name>
        <dbReference type="ChEBI" id="CHEBI:57692"/>
    </ligand>
</feature>
<evidence type="ECO:0000256" key="1">
    <source>
        <dbReference type="ARBA" id="ARBA00001974"/>
    </source>
</evidence>
<feature type="domain" description="Glucose-methanol-choline oxidoreductase N-terminal" evidence="6">
    <location>
        <begin position="296"/>
        <end position="310"/>
    </location>
</feature>
<dbReference type="InterPro" id="IPR007867">
    <property type="entry name" value="GMC_OxRtase_C"/>
</dbReference>
<dbReference type="Proteomes" id="UP001153954">
    <property type="component" value="Unassembled WGS sequence"/>
</dbReference>
<reference evidence="7" key="1">
    <citation type="submission" date="2022-03" db="EMBL/GenBank/DDBJ databases">
        <authorList>
            <person name="Tunstrom K."/>
        </authorList>
    </citation>
    <scope>NUCLEOTIDE SEQUENCE</scope>
</reference>
<evidence type="ECO:0000313" key="7">
    <source>
        <dbReference type="EMBL" id="CAH2106524.1"/>
    </source>
</evidence>
<dbReference type="EMBL" id="CAKOGL010000029">
    <property type="protein sequence ID" value="CAH2106524.1"/>
    <property type="molecule type" value="Genomic_DNA"/>
</dbReference>
<evidence type="ECO:0000256" key="5">
    <source>
        <dbReference type="PIRSR" id="PIRSR000137-2"/>
    </source>
</evidence>